<keyword evidence="4" id="KW-1185">Reference proteome</keyword>
<dbReference type="InterPro" id="IPR054363">
    <property type="entry name" value="GH95_cat"/>
</dbReference>
<sequence>MHEVEAMSFEIFPKWDEMLSHCDLIWNQLPKSWGEGALTGNGLLGANIYSRSGRGISWHIGRTDVYQKVEDRGTNGKYRLPIGRLDLKTKGKIKDCSMRLNLYDAEVTCKLTTECGEIEWRTFTHAEQMVQVIEWRASEEEQELQWEWVPDEAINPRILFHSTPEGGYYPCPEPVINPHIQYEQNQRGIDVWFQALAEGGGYATGIRNVSDIGAGTIYVSVGLSDSKDTAILETVDAIHASEKQGMQLLLESHQDWWHRYYPASYLKVPDQRINAFYWMQMYVLASATRADRPALDLMGPWFEVTPWPAIWWNLNIQLSYSPIYTANRLELGESLCRLLDHAQEALINNVPASYRYDAAAIGRVSSFDCVSPVTDEHGNLLWTVFYYWEQYRYSMDDEMLREHVYPLLRRSVQYYIHLLTEGEDGRYHLPVSVSPEYAIPAANTNYDLSLLRWGCETLLASCKRLDIQDEGIERWRDVLNRLVDYPVDETGYMIGTDVPLLESHRHYSHLMMIYPLSLVHYEQEENRALIEHSLEHWLSLPELFAGFSWTGAASLYAAIGKGNRSLHYLRQLLDRELQFNTLYKEKGPCLETPLSGAASLQEMLLQSWGDTIRVFPAVPDEWPDIVFHQMRAEGAFLVSAVREQGATRFIRIRSLAGEPCNLLTDMKLPLQAALLDENANLEPKNDRIISLLETEGNYTRIELDIKKGEELVIW</sequence>
<name>A0A1C1A3R2_9BACL</name>
<dbReference type="Pfam" id="PF22124">
    <property type="entry name" value="Glyco_hydro_95_cat"/>
    <property type="match status" value="1"/>
</dbReference>
<comment type="caution">
    <text evidence="3">The sequence shown here is derived from an EMBL/GenBank/DDBJ whole genome shotgun (WGS) entry which is preliminary data.</text>
</comment>
<dbReference type="GO" id="GO:0005975">
    <property type="term" value="P:carbohydrate metabolic process"/>
    <property type="evidence" value="ECO:0007669"/>
    <property type="project" value="InterPro"/>
</dbReference>
<dbReference type="GO" id="GO:0004560">
    <property type="term" value="F:alpha-L-fucosidase activity"/>
    <property type="evidence" value="ECO:0007669"/>
    <property type="project" value="TreeGrafter"/>
</dbReference>
<evidence type="ECO:0008006" key="5">
    <source>
        <dbReference type="Google" id="ProtNLM"/>
    </source>
</evidence>
<dbReference type="SUPFAM" id="SSF48208">
    <property type="entry name" value="Six-hairpin glycosidases"/>
    <property type="match status" value="1"/>
</dbReference>
<gene>
    <name evidence="3" type="ORF">A8709_13935</name>
</gene>
<dbReference type="PANTHER" id="PTHR31084">
    <property type="entry name" value="ALPHA-L-FUCOSIDASE 2"/>
    <property type="match status" value="1"/>
</dbReference>
<evidence type="ECO:0000259" key="2">
    <source>
        <dbReference type="Pfam" id="PF22124"/>
    </source>
</evidence>
<dbReference type="PANTHER" id="PTHR31084:SF0">
    <property type="entry name" value="ALPHA-L-FUCOSIDASE 2"/>
    <property type="match status" value="1"/>
</dbReference>
<dbReference type="InterPro" id="IPR008928">
    <property type="entry name" value="6-hairpin_glycosidase_sf"/>
</dbReference>
<proteinExistence type="predicted"/>
<protein>
    <recommendedName>
        <fullName evidence="5">Alpha-L-fucosidase</fullName>
    </recommendedName>
</protein>
<dbReference type="EMBL" id="LYPC01000014">
    <property type="protein sequence ID" value="OCT15199.1"/>
    <property type="molecule type" value="Genomic_DNA"/>
</dbReference>
<dbReference type="AlphaFoldDB" id="A0A1C1A3R2"/>
<dbReference type="InterPro" id="IPR049053">
    <property type="entry name" value="AFCA-like_C"/>
</dbReference>
<accession>A0A1C1A3R2</accession>
<dbReference type="InterPro" id="IPR012341">
    <property type="entry name" value="6hp_glycosidase-like_sf"/>
</dbReference>
<feature type="domain" description="Alpha fucosidase A-like C-terminal" evidence="1">
    <location>
        <begin position="606"/>
        <end position="696"/>
    </location>
</feature>
<evidence type="ECO:0000313" key="3">
    <source>
        <dbReference type="EMBL" id="OCT15199.1"/>
    </source>
</evidence>
<dbReference type="Gene3D" id="1.50.10.10">
    <property type="match status" value="1"/>
</dbReference>
<reference evidence="4" key="1">
    <citation type="submission" date="2016-05" db="EMBL/GenBank/DDBJ databases">
        <title>Paenibacillus oryzae. sp. nov., isolated from the rice root.</title>
        <authorList>
            <person name="Zhang J."/>
            <person name="Zhang X."/>
        </authorList>
    </citation>
    <scope>NUCLEOTIDE SEQUENCE [LARGE SCALE GENOMIC DNA]</scope>
    <source>
        <strain evidence="4">KCTC13222</strain>
    </source>
</reference>
<evidence type="ECO:0000313" key="4">
    <source>
        <dbReference type="Proteomes" id="UP000093309"/>
    </source>
</evidence>
<dbReference type="Proteomes" id="UP000093309">
    <property type="component" value="Unassembled WGS sequence"/>
</dbReference>
<organism evidence="3 4">
    <name type="scientific">Paenibacillus pectinilyticus</name>
    <dbReference type="NCBI Taxonomy" id="512399"/>
    <lineage>
        <taxon>Bacteria</taxon>
        <taxon>Bacillati</taxon>
        <taxon>Bacillota</taxon>
        <taxon>Bacilli</taxon>
        <taxon>Bacillales</taxon>
        <taxon>Paenibacillaceae</taxon>
        <taxon>Paenibacillus</taxon>
    </lineage>
</organism>
<feature type="domain" description="Glycosyl hydrolase family 95 catalytic" evidence="2">
    <location>
        <begin position="278"/>
        <end position="584"/>
    </location>
</feature>
<dbReference type="STRING" id="512399.A8709_13935"/>
<evidence type="ECO:0000259" key="1">
    <source>
        <dbReference type="Pfam" id="PF21307"/>
    </source>
</evidence>
<dbReference type="Pfam" id="PF21307">
    <property type="entry name" value="Glyco_hydro_95_C"/>
    <property type="match status" value="1"/>
</dbReference>